<proteinExistence type="predicted"/>
<protein>
    <submittedName>
        <fullName evidence="1">DUF1428 domain-containing protein</fullName>
    </submittedName>
</protein>
<evidence type="ECO:0000313" key="2">
    <source>
        <dbReference type="Proteomes" id="UP000464013"/>
    </source>
</evidence>
<dbReference type="Pfam" id="PF07237">
    <property type="entry name" value="DUF1428"/>
    <property type="match status" value="1"/>
</dbReference>
<keyword evidence="2" id="KW-1185">Reference proteome</keyword>
<dbReference type="KEGG" id="htx:EKK97_05045"/>
<dbReference type="OrthoDB" id="9792392at2"/>
<dbReference type="EMBL" id="CP035042">
    <property type="protein sequence ID" value="QHC49111.1"/>
    <property type="molecule type" value="Genomic_DNA"/>
</dbReference>
<dbReference type="Gene3D" id="3.30.70.100">
    <property type="match status" value="1"/>
</dbReference>
<gene>
    <name evidence="1" type="ORF">EKK97_05045</name>
</gene>
<dbReference type="SUPFAM" id="SSF54909">
    <property type="entry name" value="Dimeric alpha+beta barrel"/>
    <property type="match status" value="1"/>
</dbReference>
<dbReference type="Proteomes" id="UP000464013">
    <property type="component" value="Chromosome"/>
</dbReference>
<accession>A0A6I6SID0</accession>
<organism evidence="1 2">
    <name type="scientific">Billgrantia tianxiuensis</name>
    <dbReference type="NCBI Taxonomy" id="2497861"/>
    <lineage>
        <taxon>Bacteria</taxon>
        <taxon>Pseudomonadati</taxon>
        <taxon>Pseudomonadota</taxon>
        <taxon>Gammaproteobacteria</taxon>
        <taxon>Oceanospirillales</taxon>
        <taxon>Halomonadaceae</taxon>
        <taxon>Billgrantia</taxon>
    </lineage>
</organism>
<name>A0A6I6SID0_9GAMM</name>
<dbReference type="InterPro" id="IPR011008">
    <property type="entry name" value="Dimeric_a/b-barrel"/>
</dbReference>
<dbReference type="InterPro" id="IPR009874">
    <property type="entry name" value="DUF1428"/>
</dbReference>
<dbReference type="RefSeq" id="WP_159549836.1">
    <property type="nucleotide sequence ID" value="NZ_CP035042.1"/>
</dbReference>
<dbReference type="PIRSF" id="PIRSF007028">
    <property type="entry name" value="UCP007028"/>
    <property type="match status" value="1"/>
</dbReference>
<sequence length="120" mass="13759">MSYVDGFVVPVPEGNLDAYLEMARKAGEVWRDHGALEYVECVADDVQPGEHTSFPQSVKLEPGETVIFAWIRYASREERDRINAKVMEDPRLANMMDPANHPFDSKRMFWGGFREALRLP</sequence>
<evidence type="ECO:0000313" key="1">
    <source>
        <dbReference type="EMBL" id="QHC49111.1"/>
    </source>
</evidence>
<dbReference type="AlphaFoldDB" id="A0A6I6SID0"/>
<reference evidence="1 2" key="1">
    <citation type="submission" date="2019-01" db="EMBL/GenBank/DDBJ databases">
        <title>Complete genome of a denitifying bacterium Halomons sp. BC-M4-5.</title>
        <authorList>
            <person name="Wang L."/>
            <person name="Shao Z."/>
        </authorList>
    </citation>
    <scope>NUCLEOTIDE SEQUENCE [LARGE SCALE GENOMIC DNA]</scope>
    <source>
        <strain evidence="1 2">BC-M4-5</strain>
    </source>
</reference>